<comment type="caution">
    <text evidence="7">The sequence shown here is derived from an EMBL/GenBank/DDBJ whole genome shotgun (WGS) entry which is preliminary data.</text>
</comment>
<dbReference type="EMBL" id="BTGB01000003">
    <property type="protein sequence ID" value="GMM45869.1"/>
    <property type="molecule type" value="Genomic_DNA"/>
</dbReference>
<dbReference type="GO" id="GO:0045895">
    <property type="term" value="P:positive regulation of mating-type specific transcription, DNA-templated"/>
    <property type="evidence" value="ECO:0007669"/>
    <property type="project" value="InterPro"/>
</dbReference>
<keyword evidence="1 5" id="KW-0805">Transcription regulation</keyword>
<keyword evidence="2 5" id="KW-0238">DNA-binding</keyword>
<keyword evidence="4 5" id="KW-0539">Nucleus</keyword>
<sequence length="124" mass="14532">MTTNNLDMYNTTHVHKKKTKNKKTNVNGFTAFRAYYSKFGKSYKEQESLSKELAIYWKNEPSIQKEWRGYSEEYKVADTNLSFVDWFDLNKSRCGPPVIPNNTYTQSTNISHLIVEDVYGIENL</sequence>
<gene>
    <name evidence="7" type="ORF">DAPK24_024440</name>
</gene>
<name>A0AAV5R336_PICKL</name>
<dbReference type="GO" id="GO:0005634">
    <property type="term" value="C:nucleus"/>
    <property type="evidence" value="ECO:0007669"/>
    <property type="project" value="UniProtKB-SubCell"/>
</dbReference>
<evidence type="ECO:0000259" key="6">
    <source>
        <dbReference type="PROSITE" id="PS51325"/>
    </source>
</evidence>
<evidence type="ECO:0000256" key="2">
    <source>
        <dbReference type="ARBA" id="ARBA00023125"/>
    </source>
</evidence>
<dbReference type="Proteomes" id="UP001378960">
    <property type="component" value="Unassembled WGS sequence"/>
</dbReference>
<dbReference type="PROSITE" id="PS51325">
    <property type="entry name" value="ALPHA_BOX"/>
    <property type="match status" value="1"/>
</dbReference>
<evidence type="ECO:0000256" key="3">
    <source>
        <dbReference type="ARBA" id="ARBA00023163"/>
    </source>
</evidence>
<keyword evidence="3 5" id="KW-0804">Transcription</keyword>
<comment type="similarity">
    <text evidence="5">Belongs to the MATALPHA1 family.</text>
</comment>
<comment type="subcellular location">
    <subcellularLocation>
        <location evidence="5">Nucleus</location>
    </subcellularLocation>
</comment>
<proteinExistence type="inferred from homology"/>
<dbReference type="Pfam" id="PF04769">
    <property type="entry name" value="MATalpha_HMGbox"/>
    <property type="match status" value="1"/>
</dbReference>
<feature type="domain" description="Alpha box" evidence="6">
    <location>
        <begin position="21"/>
        <end position="78"/>
    </location>
</feature>
<dbReference type="AlphaFoldDB" id="A0AAV5R336"/>
<keyword evidence="8" id="KW-1185">Reference proteome</keyword>
<evidence type="ECO:0000313" key="8">
    <source>
        <dbReference type="Proteomes" id="UP001378960"/>
    </source>
</evidence>
<accession>A0AAV5R336</accession>
<evidence type="ECO:0000256" key="1">
    <source>
        <dbReference type="ARBA" id="ARBA00023015"/>
    </source>
</evidence>
<organism evidence="7 8">
    <name type="scientific">Pichia kluyveri</name>
    <name type="common">Yeast</name>
    <dbReference type="NCBI Taxonomy" id="36015"/>
    <lineage>
        <taxon>Eukaryota</taxon>
        <taxon>Fungi</taxon>
        <taxon>Dikarya</taxon>
        <taxon>Ascomycota</taxon>
        <taxon>Saccharomycotina</taxon>
        <taxon>Pichiomycetes</taxon>
        <taxon>Pichiales</taxon>
        <taxon>Pichiaceae</taxon>
        <taxon>Pichia</taxon>
    </lineage>
</organism>
<dbReference type="GO" id="GO:0008301">
    <property type="term" value="F:DNA binding, bending"/>
    <property type="evidence" value="ECO:0007669"/>
    <property type="project" value="InterPro"/>
</dbReference>
<evidence type="ECO:0000256" key="4">
    <source>
        <dbReference type="ARBA" id="ARBA00023242"/>
    </source>
</evidence>
<reference evidence="7 8" key="1">
    <citation type="journal article" date="2023" name="Elife">
        <title>Identification of key yeast species and microbe-microbe interactions impacting larval growth of Drosophila in the wild.</title>
        <authorList>
            <person name="Mure A."/>
            <person name="Sugiura Y."/>
            <person name="Maeda R."/>
            <person name="Honda K."/>
            <person name="Sakurai N."/>
            <person name="Takahashi Y."/>
            <person name="Watada M."/>
            <person name="Katoh T."/>
            <person name="Gotoh A."/>
            <person name="Gotoh Y."/>
            <person name="Taniguchi I."/>
            <person name="Nakamura K."/>
            <person name="Hayashi T."/>
            <person name="Katayama T."/>
            <person name="Uemura T."/>
            <person name="Hattori Y."/>
        </authorList>
    </citation>
    <scope>NUCLEOTIDE SEQUENCE [LARGE SCALE GENOMIC DNA]</scope>
    <source>
        <strain evidence="7 8">PK-24</strain>
    </source>
</reference>
<protein>
    <recommendedName>
        <fullName evidence="6">Alpha box domain-containing protein</fullName>
    </recommendedName>
</protein>
<dbReference type="InterPro" id="IPR006856">
    <property type="entry name" value="MATalpha_HMGbox"/>
</dbReference>
<evidence type="ECO:0000313" key="7">
    <source>
        <dbReference type="EMBL" id="GMM45869.1"/>
    </source>
</evidence>
<evidence type="ECO:0000256" key="5">
    <source>
        <dbReference type="RuleBase" id="RU003516"/>
    </source>
</evidence>